<evidence type="ECO:0000256" key="1">
    <source>
        <dbReference type="SAM" id="MobiDB-lite"/>
    </source>
</evidence>
<evidence type="ECO:0000313" key="3">
    <source>
        <dbReference type="Proteomes" id="UP000298138"/>
    </source>
</evidence>
<reference evidence="2 3" key="1">
    <citation type="submission" date="2019-04" db="EMBL/GenBank/DDBJ databases">
        <title>Comparative genomics and transcriptomics to analyze fruiting body development in filamentous ascomycetes.</title>
        <authorList>
            <consortium name="DOE Joint Genome Institute"/>
            <person name="Lutkenhaus R."/>
            <person name="Traeger S."/>
            <person name="Breuer J."/>
            <person name="Kuo A."/>
            <person name="Lipzen A."/>
            <person name="Pangilinan J."/>
            <person name="Dilworth D."/>
            <person name="Sandor L."/>
            <person name="Poggeler S."/>
            <person name="Barry K."/>
            <person name="Grigoriev I.V."/>
            <person name="Nowrousian M."/>
        </authorList>
    </citation>
    <scope>NUCLEOTIDE SEQUENCE [LARGE SCALE GENOMIC DNA]</scope>
    <source>
        <strain evidence="2 3">CBS 389.68</strain>
    </source>
</reference>
<dbReference type="InParanoid" id="A0A4S2MTN9"/>
<name>A0A4S2MTN9_9PEZI</name>
<dbReference type="EMBL" id="ML220128">
    <property type="protein sequence ID" value="TGZ79899.1"/>
    <property type="molecule type" value="Genomic_DNA"/>
</dbReference>
<accession>A0A4S2MTN9</accession>
<organism evidence="2 3">
    <name type="scientific">Ascodesmis nigricans</name>
    <dbReference type="NCBI Taxonomy" id="341454"/>
    <lineage>
        <taxon>Eukaryota</taxon>
        <taxon>Fungi</taxon>
        <taxon>Dikarya</taxon>
        <taxon>Ascomycota</taxon>
        <taxon>Pezizomycotina</taxon>
        <taxon>Pezizomycetes</taxon>
        <taxon>Pezizales</taxon>
        <taxon>Ascodesmidaceae</taxon>
        <taxon>Ascodesmis</taxon>
    </lineage>
</organism>
<gene>
    <name evidence="2" type="ORF">EX30DRAFT_341985</name>
</gene>
<dbReference type="AlphaFoldDB" id="A0A4S2MTN9"/>
<evidence type="ECO:0000313" key="2">
    <source>
        <dbReference type="EMBL" id="TGZ79899.1"/>
    </source>
</evidence>
<sequence>MGWRDPEIDELNGDGEVGVIWTVDPEFTNTNTGTNTGTTTHRTTSITSLTTSSQPRNTHPPAE</sequence>
<keyword evidence="3" id="KW-1185">Reference proteome</keyword>
<dbReference type="Proteomes" id="UP000298138">
    <property type="component" value="Unassembled WGS sequence"/>
</dbReference>
<protein>
    <submittedName>
        <fullName evidence="2">Uncharacterized protein</fullName>
    </submittedName>
</protein>
<feature type="region of interest" description="Disordered" evidence="1">
    <location>
        <begin position="26"/>
        <end position="63"/>
    </location>
</feature>
<feature type="compositionally biased region" description="Low complexity" evidence="1">
    <location>
        <begin position="28"/>
        <end position="53"/>
    </location>
</feature>
<proteinExistence type="predicted"/>